<dbReference type="Proteomes" id="UP000176087">
    <property type="component" value="Unassembled WGS sequence"/>
</dbReference>
<evidence type="ECO:0000256" key="1">
    <source>
        <dbReference type="SAM" id="MobiDB-lite"/>
    </source>
</evidence>
<dbReference type="AlphaFoldDB" id="A0A1E7JRX7"/>
<evidence type="ECO:0000313" key="3">
    <source>
        <dbReference type="Proteomes" id="UP000176087"/>
    </source>
</evidence>
<feature type="compositionally biased region" description="Basic residues" evidence="1">
    <location>
        <begin position="8"/>
        <end position="18"/>
    </location>
</feature>
<feature type="compositionally biased region" description="Low complexity" evidence="1">
    <location>
        <begin position="19"/>
        <end position="37"/>
    </location>
</feature>
<evidence type="ECO:0000313" key="2">
    <source>
        <dbReference type="EMBL" id="OEU91652.1"/>
    </source>
</evidence>
<sequence length="75" mass="8430">MLGTTGRRPLKTPGRRSLRTTGRSSRGISGRIRGARLFIHRHARPSPPRKRSISVRRLRPGPRSWVPSRRAGPDA</sequence>
<organism evidence="2 3">
    <name type="scientific">Streptomyces abyssalis</name>
    <dbReference type="NCBI Taxonomy" id="933944"/>
    <lineage>
        <taxon>Bacteria</taxon>
        <taxon>Bacillati</taxon>
        <taxon>Actinomycetota</taxon>
        <taxon>Actinomycetes</taxon>
        <taxon>Kitasatosporales</taxon>
        <taxon>Streptomycetaceae</taxon>
        <taxon>Streptomyces</taxon>
    </lineage>
</organism>
<keyword evidence="3" id="KW-1185">Reference proteome</keyword>
<comment type="caution">
    <text evidence="2">The sequence shown here is derived from an EMBL/GenBank/DDBJ whole genome shotgun (WGS) entry which is preliminary data.</text>
</comment>
<gene>
    <name evidence="2" type="ORF">AN215_03740</name>
</gene>
<name>A0A1E7JRX7_9ACTN</name>
<proteinExistence type="predicted"/>
<accession>A0A1E7JRX7</accession>
<feature type="compositionally biased region" description="Basic residues" evidence="1">
    <location>
        <begin position="38"/>
        <end position="60"/>
    </location>
</feature>
<dbReference type="EMBL" id="LJGT01000037">
    <property type="protein sequence ID" value="OEU91652.1"/>
    <property type="molecule type" value="Genomic_DNA"/>
</dbReference>
<reference evidence="2 3" key="1">
    <citation type="journal article" date="2016" name="Front. Microbiol.">
        <title>Comparative Genomics Analysis of Streptomyces Species Reveals Their Adaptation to the Marine Environment and Their Diversity at the Genomic Level.</title>
        <authorList>
            <person name="Tian X."/>
            <person name="Zhang Z."/>
            <person name="Yang T."/>
            <person name="Chen M."/>
            <person name="Li J."/>
            <person name="Chen F."/>
            <person name="Yang J."/>
            <person name="Li W."/>
            <person name="Zhang B."/>
            <person name="Zhang Z."/>
            <person name="Wu J."/>
            <person name="Zhang C."/>
            <person name="Long L."/>
            <person name="Xiao J."/>
        </authorList>
    </citation>
    <scope>NUCLEOTIDE SEQUENCE [LARGE SCALE GENOMIC DNA]</scope>
    <source>
        <strain evidence="2 3">SCSIO 10390</strain>
    </source>
</reference>
<feature type="region of interest" description="Disordered" evidence="1">
    <location>
        <begin position="1"/>
        <end position="75"/>
    </location>
</feature>
<protein>
    <submittedName>
        <fullName evidence="2">Uncharacterized protein</fullName>
    </submittedName>
</protein>